<feature type="region of interest" description="Disordered" evidence="7">
    <location>
        <begin position="238"/>
        <end position="288"/>
    </location>
</feature>
<keyword evidence="8" id="KW-0812">Transmembrane</keyword>
<name>A0AAV3XWF0_9GAST</name>
<feature type="transmembrane region" description="Helical" evidence="8">
    <location>
        <begin position="199"/>
        <end position="225"/>
    </location>
</feature>
<feature type="compositionally biased region" description="Polar residues" evidence="7">
    <location>
        <begin position="238"/>
        <end position="247"/>
    </location>
</feature>
<keyword evidence="1" id="KW-0808">Transferase</keyword>
<evidence type="ECO:0000256" key="8">
    <source>
        <dbReference type="SAM" id="Phobius"/>
    </source>
</evidence>
<reference evidence="10 11" key="1">
    <citation type="journal article" date="2021" name="Elife">
        <title>Chloroplast acquisition without the gene transfer in kleptoplastic sea slugs, Plakobranchus ocellatus.</title>
        <authorList>
            <person name="Maeda T."/>
            <person name="Takahashi S."/>
            <person name="Yoshida T."/>
            <person name="Shimamura S."/>
            <person name="Takaki Y."/>
            <person name="Nagai Y."/>
            <person name="Toyoda A."/>
            <person name="Suzuki Y."/>
            <person name="Arimoto A."/>
            <person name="Ishii H."/>
            <person name="Satoh N."/>
            <person name="Nishiyama T."/>
            <person name="Hasebe M."/>
            <person name="Maruyama T."/>
            <person name="Minagawa J."/>
            <person name="Obokata J."/>
            <person name="Shigenobu S."/>
        </authorList>
    </citation>
    <scope>NUCLEOTIDE SEQUENCE [LARGE SCALE GENOMIC DNA]</scope>
</reference>
<dbReference type="InterPro" id="IPR050951">
    <property type="entry name" value="Retrovirus_Pol_polyprotein"/>
</dbReference>
<dbReference type="SUPFAM" id="SSF81321">
    <property type="entry name" value="Family A G protein-coupled receptor-like"/>
    <property type="match status" value="1"/>
</dbReference>
<evidence type="ECO:0000256" key="3">
    <source>
        <dbReference type="ARBA" id="ARBA00022722"/>
    </source>
</evidence>
<proteinExistence type="predicted"/>
<protein>
    <submittedName>
        <fullName evidence="10">Retrovirus-related pol polyprotein from transposon</fullName>
    </submittedName>
</protein>
<dbReference type="InterPro" id="IPR043502">
    <property type="entry name" value="DNA/RNA_pol_sf"/>
</dbReference>
<evidence type="ECO:0000256" key="2">
    <source>
        <dbReference type="ARBA" id="ARBA00022695"/>
    </source>
</evidence>
<dbReference type="AlphaFoldDB" id="A0AAV3XWF0"/>
<evidence type="ECO:0000313" key="11">
    <source>
        <dbReference type="Proteomes" id="UP000735302"/>
    </source>
</evidence>
<dbReference type="InterPro" id="IPR041373">
    <property type="entry name" value="RT_RNaseH"/>
</dbReference>
<dbReference type="PANTHER" id="PTHR37984:SF15">
    <property type="entry name" value="INTEGRASE CATALYTIC DOMAIN-CONTAINING PROTEIN"/>
    <property type="match status" value="1"/>
</dbReference>
<organism evidence="10 11">
    <name type="scientific">Plakobranchus ocellatus</name>
    <dbReference type="NCBI Taxonomy" id="259542"/>
    <lineage>
        <taxon>Eukaryota</taxon>
        <taxon>Metazoa</taxon>
        <taxon>Spiralia</taxon>
        <taxon>Lophotrochozoa</taxon>
        <taxon>Mollusca</taxon>
        <taxon>Gastropoda</taxon>
        <taxon>Heterobranchia</taxon>
        <taxon>Euthyneura</taxon>
        <taxon>Panpulmonata</taxon>
        <taxon>Sacoglossa</taxon>
        <taxon>Placobranchoidea</taxon>
        <taxon>Plakobranchidae</taxon>
        <taxon>Plakobranchus</taxon>
    </lineage>
</organism>
<feature type="transmembrane region" description="Helical" evidence="8">
    <location>
        <begin position="147"/>
        <end position="167"/>
    </location>
</feature>
<feature type="transmembrane region" description="Helical" evidence="8">
    <location>
        <begin position="103"/>
        <end position="126"/>
    </location>
</feature>
<evidence type="ECO:0000256" key="5">
    <source>
        <dbReference type="ARBA" id="ARBA00022801"/>
    </source>
</evidence>
<keyword evidence="4" id="KW-0255">Endonuclease</keyword>
<evidence type="ECO:0000256" key="1">
    <source>
        <dbReference type="ARBA" id="ARBA00022679"/>
    </source>
</evidence>
<evidence type="ECO:0000256" key="7">
    <source>
        <dbReference type="SAM" id="MobiDB-lite"/>
    </source>
</evidence>
<dbReference type="Gene3D" id="1.20.1070.10">
    <property type="entry name" value="Rhodopsin 7-helix transmembrane proteins"/>
    <property type="match status" value="1"/>
</dbReference>
<dbReference type="GO" id="GO:0016787">
    <property type="term" value="F:hydrolase activity"/>
    <property type="evidence" value="ECO:0007669"/>
    <property type="project" value="UniProtKB-KW"/>
</dbReference>
<feature type="region of interest" description="Disordered" evidence="7">
    <location>
        <begin position="404"/>
        <end position="451"/>
    </location>
</feature>
<dbReference type="GO" id="GO:0003964">
    <property type="term" value="F:RNA-directed DNA polymerase activity"/>
    <property type="evidence" value="ECO:0007669"/>
    <property type="project" value="UniProtKB-KW"/>
</dbReference>
<dbReference type="Pfam" id="PF17917">
    <property type="entry name" value="RT_RNaseH"/>
    <property type="match status" value="1"/>
</dbReference>
<evidence type="ECO:0000256" key="4">
    <source>
        <dbReference type="ARBA" id="ARBA00022759"/>
    </source>
</evidence>
<keyword evidence="6" id="KW-0695">RNA-directed DNA polymerase</keyword>
<feature type="compositionally biased region" description="Basic and acidic residues" evidence="7">
    <location>
        <begin position="271"/>
        <end position="288"/>
    </location>
</feature>
<evidence type="ECO:0000259" key="9">
    <source>
        <dbReference type="Pfam" id="PF17917"/>
    </source>
</evidence>
<feature type="domain" description="Reverse transcriptase RNase H-like" evidence="9">
    <location>
        <begin position="280"/>
        <end position="349"/>
    </location>
</feature>
<feature type="transmembrane region" description="Helical" evidence="8">
    <location>
        <begin position="25"/>
        <end position="53"/>
    </location>
</feature>
<evidence type="ECO:0000313" key="10">
    <source>
        <dbReference type="EMBL" id="GFN74253.1"/>
    </source>
</evidence>
<evidence type="ECO:0000256" key="6">
    <source>
        <dbReference type="ARBA" id="ARBA00022918"/>
    </source>
</evidence>
<dbReference type="EMBL" id="BLXT01000063">
    <property type="protein sequence ID" value="GFN74253.1"/>
    <property type="molecule type" value="Genomic_DNA"/>
</dbReference>
<gene>
    <name evidence="10" type="ORF">PoB_000075900</name>
</gene>
<feature type="compositionally biased region" description="Basic and acidic residues" evidence="7">
    <location>
        <begin position="406"/>
        <end position="451"/>
    </location>
</feature>
<dbReference type="CDD" id="cd00637">
    <property type="entry name" value="7tm_classA_rhodopsin-like"/>
    <property type="match status" value="1"/>
</dbReference>
<dbReference type="Proteomes" id="UP000735302">
    <property type="component" value="Unassembled WGS sequence"/>
</dbReference>
<keyword evidence="2" id="KW-0548">Nucleotidyltransferase</keyword>
<dbReference type="PANTHER" id="PTHR37984">
    <property type="entry name" value="PROTEIN CBG26694"/>
    <property type="match status" value="1"/>
</dbReference>
<comment type="caution">
    <text evidence="10">The sequence shown here is derived from an EMBL/GenBank/DDBJ whole genome shotgun (WGS) entry which is preliminary data.</text>
</comment>
<keyword evidence="11" id="KW-1185">Reference proteome</keyword>
<keyword evidence="5" id="KW-0378">Hydrolase</keyword>
<keyword evidence="3" id="KW-0540">Nuclease</keyword>
<sequence>MKNNSAYVDVQEAIEQIVSDELYPYLKSLFCIFTLMFSVPAVCFNAINVFIFCKIGVTDSITVCFLHLALCDFCAMISLSIYTTFTLFFALGVPGSKYMPTQAFAIAVVFSICLDIGAATTTYIALQRGLCVAWPFLTRHAFTRNRSLIVLTSTTVMFLVCGMPRALTFRFVEIPDPTFNSSQILIIEFFEIYNDIYTFYLIFVKVMFGFTQYAIMSVCAVAIAIGMRSSMRLKSTSSTADSDFQSNRSHHESLDSTDNDAVPPKQNNTEKGPKDVNTETKKEKDKKAPQKELLVIKQALTVVLVQKLHFYLCNARFTIKTDHMPLIYLLKSPSTNRKIQIWVLHISAYECTIEHIKGENNVIADLLSRMPNDIHTAERHSQVESEVDVPDSTYRVEVLNSNQFEPRSDTAYEAKKEETDLKDLPGLDMKTEQGKDSDSNLRKTEARGSKK</sequence>
<dbReference type="SUPFAM" id="SSF56672">
    <property type="entry name" value="DNA/RNA polymerases"/>
    <property type="match status" value="1"/>
</dbReference>
<feature type="transmembrane region" description="Helical" evidence="8">
    <location>
        <begin position="65"/>
        <end position="91"/>
    </location>
</feature>
<keyword evidence="8" id="KW-1133">Transmembrane helix</keyword>
<keyword evidence="8" id="KW-0472">Membrane</keyword>
<dbReference type="GO" id="GO:0004519">
    <property type="term" value="F:endonuclease activity"/>
    <property type="evidence" value="ECO:0007669"/>
    <property type="project" value="UniProtKB-KW"/>
</dbReference>
<accession>A0AAV3XWF0</accession>